<dbReference type="EMBL" id="JAADJZ010000010">
    <property type="protein sequence ID" value="KAF2872176.1"/>
    <property type="molecule type" value="Genomic_DNA"/>
</dbReference>
<sequence length="174" mass="19557">MPLFDVPFLPHVNHNAPSQTREHDGYPILGPSPPLDSSAHPNAHLSATENHRATAGPLLHPQAADPSHVSRNLLCYLMTSSCSKHPDRCMRRRLFACAFENNRRIADHGTGQRSGAGRERLVGEAGRQVRGQQWATVMHPRLHFVPLPWTEPYFDLLCIRQSQRFTTCVHCSID</sequence>
<accession>A0A7C8M959</accession>
<gene>
    <name evidence="2" type="ORF">BDV95DRAFT_594433</name>
</gene>
<reference evidence="2 3" key="1">
    <citation type="submission" date="2020-01" db="EMBL/GenBank/DDBJ databases">
        <authorList>
            <consortium name="DOE Joint Genome Institute"/>
            <person name="Haridas S."/>
            <person name="Albert R."/>
            <person name="Binder M."/>
            <person name="Bloem J."/>
            <person name="Labutti K."/>
            <person name="Salamov A."/>
            <person name="Andreopoulos B."/>
            <person name="Baker S.E."/>
            <person name="Barry K."/>
            <person name="Bills G."/>
            <person name="Bluhm B.H."/>
            <person name="Cannon C."/>
            <person name="Castanera R."/>
            <person name="Culley D.E."/>
            <person name="Daum C."/>
            <person name="Ezra D."/>
            <person name="Gonzalez J.B."/>
            <person name="Henrissat B."/>
            <person name="Kuo A."/>
            <person name="Liang C."/>
            <person name="Lipzen A."/>
            <person name="Lutzoni F."/>
            <person name="Magnuson J."/>
            <person name="Mondo S."/>
            <person name="Nolan M."/>
            <person name="Ohm R."/>
            <person name="Pangilinan J."/>
            <person name="Park H.-J.H."/>
            <person name="Ramirez L."/>
            <person name="Alfaro M."/>
            <person name="Sun H."/>
            <person name="Tritt A."/>
            <person name="Yoshinaga Y."/>
            <person name="Zwiers L.-H.L."/>
            <person name="Turgeon B.G."/>
            <person name="Goodwin S.B."/>
            <person name="Spatafora J.W."/>
            <person name="Crous P.W."/>
            <person name="Grigoriev I.V."/>
        </authorList>
    </citation>
    <scope>NUCLEOTIDE SEQUENCE [LARGE SCALE GENOMIC DNA]</scope>
    <source>
        <strain evidence="2 3">CBS 611.86</strain>
    </source>
</reference>
<protein>
    <submittedName>
        <fullName evidence="2">Uncharacterized protein</fullName>
    </submittedName>
</protein>
<proteinExistence type="predicted"/>
<evidence type="ECO:0000256" key="1">
    <source>
        <dbReference type="SAM" id="MobiDB-lite"/>
    </source>
</evidence>
<organism evidence="2 3">
    <name type="scientific">Massariosphaeria phaeospora</name>
    <dbReference type="NCBI Taxonomy" id="100035"/>
    <lineage>
        <taxon>Eukaryota</taxon>
        <taxon>Fungi</taxon>
        <taxon>Dikarya</taxon>
        <taxon>Ascomycota</taxon>
        <taxon>Pezizomycotina</taxon>
        <taxon>Dothideomycetes</taxon>
        <taxon>Pleosporomycetidae</taxon>
        <taxon>Pleosporales</taxon>
        <taxon>Pleosporales incertae sedis</taxon>
        <taxon>Massariosphaeria</taxon>
    </lineage>
</organism>
<evidence type="ECO:0000313" key="2">
    <source>
        <dbReference type="EMBL" id="KAF2872176.1"/>
    </source>
</evidence>
<feature type="region of interest" description="Disordered" evidence="1">
    <location>
        <begin position="14"/>
        <end position="43"/>
    </location>
</feature>
<dbReference type="Proteomes" id="UP000481861">
    <property type="component" value="Unassembled WGS sequence"/>
</dbReference>
<name>A0A7C8M959_9PLEO</name>
<comment type="caution">
    <text evidence="2">The sequence shown here is derived from an EMBL/GenBank/DDBJ whole genome shotgun (WGS) entry which is preliminary data.</text>
</comment>
<dbReference type="AlphaFoldDB" id="A0A7C8M959"/>
<evidence type="ECO:0000313" key="3">
    <source>
        <dbReference type="Proteomes" id="UP000481861"/>
    </source>
</evidence>
<keyword evidence="3" id="KW-1185">Reference proteome</keyword>